<organism evidence="2 3">
    <name type="scientific">Oryza sativa subsp. japonica</name>
    <name type="common">Rice</name>
    <dbReference type="NCBI Taxonomy" id="39947"/>
    <lineage>
        <taxon>Eukaryota</taxon>
        <taxon>Viridiplantae</taxon>
        <taxon>Streptophyta</taxon>
        <taxon>Embryophyta</taxon>
        <taxon>Tracheophyta</taxon>
        <taxon>Spermatophyta</taxon>
        <taxon>Magnoliopsida</taxon>
        <taxon>Liliopsida</taxon>
        <taxon>Poales</taxon>
        <taxon>Poaceae</taxon>
        <taxon>BOP clade</taxon>
        <taxon>Oryzoideae</taxon>
        <taxon>Oryzeae</taxon>
        <taxon>Oryzinae</taxon>
        <taxon>Oryza</taxon>
        <taxon>Oryza sativa</taxon>
    </lineage>
</organism>
<evidence type="ECO:0000313" key="3">
    <source>
        <dbReference type="Proteomes" id="UP000059680"/>
    </source>
</evidence>
<keyword evidence="3" id="KW-1185">Reference proteome</keyword>
<evidence type="ECO:0000256" key="1">
    <source>
        <dbReference type="SAM" id="MobiDB-lite"/>
    </source>
</evidence>
<dbReference type="AlphaFoldDB" id="A0A0P0W4Q5"/>
<reference evidence="3" key="1">
    <citation type="journal article" date="2005" name="Nature">
        <title>The map-based sequence of the rice genome.</title>
        <authorList>
            <consortium name="International rice genome sequencing project (IRGSP)"/>
            <person name="Matsumoto T."/>
            <person name="Wu J."/>
            <person name="Kanamori H."/>
            <person name="Katayose Y."/>
            <person name="Fujisawa M."/>
            <person name="Namiki N."/>
            <person name="Mizuno H."/>
            <person name="Yamamoto K."/>
            <person name="Antonio B.A."/>
            <person name="Baba T."/>
            <person name="Sakata K."/>
            <person name="Nagamura Y."/>
            <person name="Aoki H."/>
            <person name="Arikawa K."/>
            <person name="Arita K."/>
            <person name="Bito T."/>
            <person name="Chiden Y."/>
            <person name="Fujitsuka N."/>
            <person name="Fukunaka R."/>
            <person name="Hamada M."/>
            <person name="Harada C."/>
            <person name="Hayashi A."/>
            <person name="Hijishita S."/>
            <person name="Honda M."/>
            <person name="Hosokawa S."/>
            <person name="Ichikawa Y."/>
            <person name="Idonuma A."/>
            <person name="Iijima M."/>
            <person name="Ikeda M."/>
            <person name="Ikeno M."/>
            <person name="Ito K."/>
            <person name="Ito S."/>
            <person name="Ito T."/>
            <person name="Ito Y."/>
            <person name="Ito Y."/>
            <person name="Iwabuchi A."/>
            <person name="Kamiya K."/>
            <person name="Karasawa W."/>
            <person name="Kurita K."/>
            <person name="Katagiri S."/>
            <person name="Kikuta A."/>
            <person name="Kobayashi H."/>
            <person name="Kobayashi N."/>
            <person name="Machita K."/>
            <person name="Maehara T."/>
            <person name="Masukawa M."/>
            <person name="Mizubayashi T."/>
            <person name="Mukai Y."/>
            <person name="Nagasaki H."/>
            <person name="Nagata Y."/>
            <person name="Naito S."/>
            <person name="Nakashima M."/>
            <person name="Nakama Y."/>
            <person name="Nakamichi Y."/>
            <person name="Nakamura M."/>
            <person name="Meguro A."/>
            <person name="Negishi M."/>
            <person name="Ohta I."/>
            <person name="Ohta T."/>
            <person name="Okamoto M."/>
            <person name="Ono N."/>
            <person name="Saji S."/>
            <person name="Sakaguchi M."/>
            <person name="Sakai K."/>
            <person name="Shibata M."/>
            <person name="Shimokawa T."/>
            <person name="Song J."/>
            <person name="Takazaki Y."/>
            <person name="Terasawa K."/>
            <person name="Tsugane M."/>
            <person name="Tsuji K."/>
            <person name="Ueda S."/>
            <person name="Waki K."/>
            <person name="Yamagata H."/>
            <person name="Yamamoto M."/>
            <person name="Yamamoto S."/>
            <person name="Yamane H."/>
            <person name="Yoshiki S."/>
            <person name="Yoshihara R."/>
            <person name="Yukawa K."/>
            <person name="Zhong H."/>
            <person name="Yano M."/>
            <person name="Yuan Q."/>
            <person name="Ouyang S."/>
            <person name="Liu J."/>
            <person name="Jones K.M."/>
            <person name="Gansberger K."/>
            <person name="Moffat K."/>
            <person name="Hill J."/>
            <person name="Bera J."/>
            <person name="Fadrosh D."/>
            <person name="Jin S."/>
            <person name="Johri S."/>
            <person name="Kim M."/>
            <person name="Overton L."/>
            <person name="Reardon M."/>
            <person name="Tsitrin T."/>
            <person name="Vuong H."/>
            <person name="Weaver B."/>
            <person name="Ciecko A."/>
            <person name="Tallon L."/>
            <person name="Jackson J."/>
            <person name="Pai G."/>
            <person name="Aken S.V."/>
            <person name="Utterback T."/>
            <person name="Reidmuller S."/>
            <person name="Feldblyum T."/>
            <person name="Hsiao J."/>
            <person name="Zismann V."/>
            <person name="Iobst S."/>
            <person name="de Vazeille A.R."/>
            <person name="Buell C.R."/>
            <person name="Ying K."/>
            <person name="Li Y."/>
            <person name="Lu T."/>
            <person name="Huang Y."/>
            <person name="Zhao Q."/>
            <person name="Feng Q."/>
            <person name="Zhang L."/>
            <person name="Zhu J."/>
            <person name="Weng Q."/>
            <person name="Mu J."/>
            <person name="Lu Y."/>
            <person name="Fan D."/>
            <person name="Liu Y."/>
            <person name="Guan J."/>
            <person name="Zhang Y."/>
            <person name="Yu S."/>
            <person name="Liu X."/>
            <person name="Zhang Y."/>
            <person name="Hong G."/>
            <person name="Han B."/>
            <person name="Choisne N."/>
            <person name="Demange N."/>
            <person name="Orjeda G."/>
            <person name="Samain S."/>
            <person name="Cattolico L."/>
            <person name="Pelletier E."/>
            <person name="Couloux A."/>
            <person name="Segurens B."/>
            <person name="Wincker P."/>
            <person name="D'Hont A."/>
            <person name="Scarpelli C."/>
            <person name="Weissenbach J."/>
            <person name="Salanoubat M."/>
            <person name="Quetier F."/>
            <person name="Yu Y."/>
            <person name="Kim H.R."/>
            <person name="Rambo T."/>
            <person name="Currie J."/>
            <person name="Collura K."/>
            <person name="Luo M."/>
            <person name="Yang T."/>
            <person name="Ammiraju J.S.S."/>
            <person name="Engler F."/>
            <person name="Soderlund C."/>
            <person name="Wing R.A."/>
            <person name="Palmer L.E."/>
            <person name="de la Bastide M."/>
            <person name="Spiegel L."/>
            <person name="Nascimento L."/>
            <person name="Zutavern T."/>
            <person name="O'Shaughnessy A."/>
            <person name="Dike S."/>
            <person name="Dedhia N."/>
            <person name="Preston R."/>
            <person name="Balija V."/>
            <person name="McCombie W.R."/>
            <person name="Chow T."/>
            <person name="Chen H."/>
            <person name="Chung M."/>
            <person name="Chen C."/>
            <person name="Shaw J."/>
            <person name="Wu H."/>
            <person name="Hsiao K."/>
            <person name="Chao Y."/>
            <person name="Chu M."/>
            <person name="Cheng C."/>
            <person name="Hour A."/>
            <person name="Lee P."/>
            <person name="Lin S."/>
            <person name="Lin Y."/>
            <person name="Liou J."/>
            <person name="Liu S."/>
            <person name="Hsing Y."/>
            <person name="Raghuvanshi S."/>
            <person name="Mohanty A."/>
            <person name="Bharti A.K."/>
            <person name="Gaur A."/>
            <person name="Gupta V."/>
            <person name="Kumar D."/>
            <person name="Ravi V."/>
            <person name="Vij S."/>
            <person name="Kapur A."/>
            <person name="Khurana P."/>
            <person name="Khurana P."/>
            <person name="Khurana J.P."/>
            <person name="Tyagi A.K."/>
            <person name="Gaikwad K."/>
            <person name="Singh A."/>
            <person name="Dalal V."/>
            <person name="Srivastava S."/>
            <person name="Dixit A."/>
            <person name="Pal A.K."/>
            <person name="Ghazi I.A."/>
            <person name="Yadav M."/>
            <person name="Pandit A."/>
            <person name="Bhargava A."/>
            <person name="Sureshbabu K."/>
            <person name="Batra K."/>
            <person name="Sharma T.R."/>
            <person name="Mohapatra T."/>
            <person name="Singh N.K."/>
            <person name="Messing J."/>
            <person name="Nelson A.B."/>
            <person name="Fuks G."/>
            <person name="Kavchok S."/>
            <person name="Keizer G."/>
            <person name="Linton E."/>
            <person name="Llaca V."/>
            <person name="Song R."/>
            <person name="Tanyolac B."/>
            <person name="Young S."/>
            <person name="Ho-Il K."/>
            <person name="Hahn J.H."/>
            <person name="Sangsakoo G."/>
            <person name="Vanavichit A."/>
            <person name="de Mattos Luiz.A.T."/>
            <person name="Zimmer P.D."/>
            <person name="Malone G."/>
            <person name="Dellagostin O."/>
            <person name="de Oliveira A.C."/>
            <person name="Bevan M."/>
            <person name="Bancroft I."/>
            <person name="Minx P."/>
            <person name="Cordum H."/>
            <person name="Wilson R."/>
            <person name="Cheng Z."/>
            <person name="Jin W."/>
            <person name="Jiang J."/>
            <person name="Leong S.A."/>
            <person name="Iwama H."/>
            <person name="Gojobori T."/>
            <person name="Itoh T."/>
            <person name="Niimura Y."/>
            <person name="Fujii Y."/>
            <person name="Habara T."/>
            <person name="Sakai H."/>
            <person name="Sato Y."/>
            <person name="Wilson G."/>
            <person name="Kumar K."/>
            <person name="McCouch S."/>
            <person name="Juretic N."/>
            <person name="Hoen D."/>
            <person name="Wright S."/>
            <person name="Bruskiewich R."/>
            <person name="Bureau T."/>
            <person name="Miyao A."/>
            <person name="Hirochika H."/>
            <person name="Nishikawa T."/>
            <person name="Kadowaki K."/>
            <person name="Sugiura M."/>
            <person name="Burr B."/>
            <person name="Sasaki T."/>
        </authorList>
    </citation>
    <scope>NUCLEOTIDE SEQUENCE [LARGE SCALE GENOMIC DNA]</scope>
    <source>
        <strain evidence="3">cv. Nipponbare</strain>
    </source>
</reference>
<evidence type="ECO:0000313" key="2">
    <source>
        <dbReference type="EMBL" id="BAS86852.1"/>
    </source>
</evidence>
<reference evidence="2 3" key="2">
    <citation type="journal article" date="2013" name="Plant Cell Physiol.">
        <title>Rice Annotation Project Database (RAP-DB): an integrative and interactive database for rice genomics.</title>
        <authorList>
            <person name="Sakai H."/>
            <person name="Lee S.S."/>
            <person name="Tanaka T."/>
            <person name="Numa H."/>
            <person name="Kim J."/>
            <person name="Kawahara Y."/>
            <person name="Wakimoto H."/>
            <person name="Yang C.C."/>
            <person name="Iwamoto M."/>
            <person name="Abe T."/>
            <person name="Yamada Y."/>
            <person name="Muto A."/>
            <person name="Inokuchi H."/>
            <person name="Ikemura T."/>
            <person name="Matsumoto T."/>
            <person name="Sasaki T."/>
            <person name="Itoh T."/>
        </authorList>
    </citation>
    <scope>NUCLEOTIDE SEQUENCE [LARGE SCALE GENOMIC DNA]</scope>
    <source>
        <strain evidence="3">cv. Nipponbare</strain>
    </source>
</reference>
<dbReference type="EMBL" id="AP014959">
    <property type="protein sequence ID" value="BAS86852.1"/>
    <property type="molecule type" value="Genomic_DNA"/>
</dbReference>
<protein>
    <submittedName>
        <fullName evidence="2">Os03g0797450 protein</fullName>
    </submittedName>
</protein>
<feature type="compositionally biased region" description="Acidic residues" evidence="1">
    <location>
        <begin position="68"/>
        <end position="82"/>
    </location>
</feature>
<reference evidence="2 3" key="3">
    <citation type="journal article" date="2013" name="Rice">
        <title>Improvement of the Oryza sativa Nipponbare reference genome using next generation sequence and optical map data.</title>
        <authorList>
            <person name="Kawahara Y."/>
            <person name="de la Bastide M."/>
            <person name="Hamilton J.P."/>
            <person name="Kanamori H."/>
            <person name="McCombie W.R."/>
            <person name="Ouyang S."/>
            <person name="Schwartz D.C."/>
            <person name="Tanaka T."/>
            <person name="Wu J."/>
            <person name="Zhou S."/>
            <person name="Childs K.L."/>
            <person name="Davidson R.M."/>
            <person name="Lin H."/>
            <person name="Quesada-Ocampo L."/>
            <person name="Vaillancourt B."/>
            <person name="Sakai H."/>
            <person name="Lee S.S."/>
            <person name="Kim J."/>
            <person name="Numa H."/>
            <person name="Itoh T."/>
            <person name="Buell C.R."/>
            <person name="Matsumoto T."/>
        </authorList>
    </citation>
    <scope>NUCLEOTIDE SEQUENCE [LARGE SCALE GENOMIC DNA]</scope>
    <source>
        <strain evidence="3">cv. Nipponbare</strain>
    </source>
</reference>
<proteinExistence type="predicted"/>
<dbReference type="Proteomes" id="UP000059680">
    <property type="component" value="Chromosome 3"/>
</dbReference>
<name>A0A0P0W4Q5_ORYSJ</name>
<dbReference type="InParanoid" id="A0A0P0W4Q5"/>
<dbReference type="PaxDb" id="39947-A0A0P0W4Q5"/>
<accession>A0A0P0W4Q5</accession>
<sequence length="91" mass="9125">MSGSPAVMYGMNAVFPFSISLDMVRDTDDSPRSVAGAAGARSSLSDVAAAVSFLTATLPGAAPSLAGAEEEEEEAAGDDGDDALTVKAMRV</sequence>
<gene>
    <name evidence="2" type="ordered locus">Os03g0797450</name>
    <name evidence="2" type="ORF">OSNPB_030797450</name>
</gene>
<feature type="region of interest" description="Disordered" evidence="1">
    <location>
        <begin position="63"/>
        <end position="91"/>
    </location>
</feature>